<dbReference type="CDD" id="cd20292">
    <property type="entry name" value="cupin_QdtA-like"/>
    <property type="match status" value="1"/>
</dbReference>
<accession>A0A1F5XHV2</accession>
<comment type="caution">
    <text evidence="2">The sequence shown here is derived from an EMBL/GenBank/DDBJ whole genome shotgun (WGS) entry which is preliminary data.</text>
</comment>
<dbReference type="InterPro" id="IPR008894">
    <property type="entry name" value="QdtA_cupin_dom"/>
</dbReference>
<evidence type="ECO:0000313" key="3">
    <source>
        <dbReference type="Proteomes" id="UP000177346"/>
    </source>
</evidence>
<dbReference type="InterPro" id="IPR011051">
    <property type="entry name" value="RmlC_Cupin_sf"/>
</dbReference>
<dbReference type="Proteomes" id="UP000177346">
    <property type="component" value="Unassembled WGS sequence"/>
</dbReference>
<evidence type="ECO:0000259" key="1">
    <source>
        <dbReference type="Pfam" id="PF05523"/>
    </source>
</evidence>
<protein>
    <recommendedName>
        <fullName evidence="1">Sugar 3,4-ketoisomerase QdtA cupin domain-containing protein</fullName>
    </recommendedName>
</protein>
<dbReference type="SUPFAM" id="SSF51182">
    <property type="entry name" value="RmlC-like cupins"/>
    <property type="match status" value="1"/>
</dbReference>
<evidence type="ECO:0000313" key="2">
    <source>
        <dbReference type="EMBL" id="OGF87061.1"/>
    </source>
</evidence>
<proteinExistence type="predicted"/>
<organism evidence="2 3">
    <name type="scientific">Candidatus Giovannonibacteria bacterium RIFCSPLOWO2_01_FULL_46_32</name>
    <dbReference type="NCBI Taxonomy" id="1798353"/>
    <lineage>
        <taxon>Bacteria</taxon>
        <taxon>Candidatus Giovannoniibacteriota</taxon>
    </lineage>
</organism>
<sequence>MANPDEIILKSIKGPVGELYAGKIYEQIPFAIKEFYFIRNVPDGKIARGMHAHKKREQVIFCLLGSFTLHMDDGNKKWSVAMNDPARGMRLKKRVWHSMTDFSKDCVILVVADDFEDASDYIRDYDEFLKFVKI</sequence>
<feature type="domain" description="Sugar 3,4-ketoisomerase QdtA cupin" evidence="1">
    <location>
        <begin position="9"/>
        <end position="132"/>
    </location>
</feature>
<reference evidence="2 3" key="1">
    <citation type="journal article" date="2016" name="Nat. Commun.">
        <title>Thousands of microbial genomes shed light on interconnected biogeochemical processes in an aquifer system.</title>
        <authorList>
            <person name="Anantharaman K."/>
            <person name="Brown C.T."/>
            <person name="Hug L.A."/>
            <person name="Sharon I."/>
            <person name="Castelle C.J."/>
            <person name="Probst A.J."/>
            <person name="Thomas B.C."/>
            <person name="Singh A."/>
            <person name="Wilkins M.J."/>
            <person name="Karaoz U."/>
            <person name="Brodie E.L."/>
            <person name="Williams K.H."/>
            <person name="Hubbard S.S."/>
            <person name="Banfield J.F."/>
        </authorList>
    </citation>
    <scope>NUCLEOTIDE SEQUENCE [LARGE SCALE GENOMIC DNA]</scope>
</reference>
<dbReference type="Pfam" id="PF05523">
    <property type="entry name" value="FdtA"/>
    <property type="match status" value="1"/>
</dbReference>
<dbReference type="InterPro" id="IPR014710">
    <property type="entry name" value="RmlC-like_jellyroll"/>
</dbReference>
<dbReference type="EMBL" id="MFIF01000009">
    <property type="protein sequence ID" value="OGF87061.1"/>
    <property type="molecule type" value="Genomic_DNA"/>
</dbReference>
<gene>
    <name evidence="2" type="ORF">A3B19_01360</name>
</gene>
<dbReference type="AlphaFoldDB" id="A0A1F5XHV2"/>
<name>A0A1F5XHV2_9BACT</name>
<dbReference type="Gene3D" id="2.60.120.10">
    <property type="entry name" value="Jelly Rolls"/>
    <property type="match status" value="1"/>
</dbReference>